<keyword evidence="2" id="KW-1185">Reference proteome</keyword>
<proteinExistence type="predicted"/>
<evidence type="ECO:0000313" key="2">
    <source>
        <dbReference type="Proteomes" id="UP000193487"/>
    </source>
</evidence>
<dbReference type="Pfam" id="PF10904">
    <property type="entry name" value="DUF2694"/>
    <property type="match status" value="1"/>
</dbReference>
<sequence length="105" mass="11344">MSDPNPDFDTVHPSGHILVRSCRGGYLHSLTLSVEAMDTDAATLAQGILLAADVSYLKAVLEVRGEIVAAGHTPSAEVPNVHDLDAAVERLRAHRLHRSARSRLR</sequence>
<protein>
    <recommendedName>
        <fullName evidence="3">DUF2694 domain-containing protein</fullName>
    </recommendedName>
</protein>
<evidence type="ECO:0008006" key="3">
    <source>
        <dbReference type="Google" id="ProtNLM"/>
    </source>
</evidence>
<dbReference type="InterPro" id="IPR024426">
    <property type="entry name" value="DUF2694"/>
</dbReference>
<evidence type="ECO:0000313" key="1">
    <source>
        <dbReference type="EMBL" id="ORW01717.1"/>
    </source>
</evidence>
<reference evidence="1 2" key="1">
    <citation type="submission" date="2016-01" db="EMBL/GenBank/DDBJ databases">
        <title>The new phylogeny of the genus Mycobacterium.</title>
        <authorList>
            <person name="Tarcisio F."/>
            <person name="Conor M."/>
            <person name="Antonella G."/>
            <person name="Elisabetta G."/>
            <person name="Giulia F.S."/>
            <person name="Sara T."/>
            <person name="Anna F."/>
            <person name="Clotilde B."/>
            <person name="Roberto B."/>
            <person name="Veronica D.S."/>
            <person name="Fabio R."/>
            <person name="Monica P."/>
            <person name="Olivier J."/>
            <person name="Enrico T."/>
            <person name="Nicola S."/>
        </authorList>
    </citation>
    <scope>NUCLEOTIDE SEQUENCE [LARGE SCALE GENOMIC DNA]</scope>
    <source>
        <strain evidence="1 2">DSM 45166</strain>
    </source>
</reference>
<comment type="caution">
    <text evidence="1">The sequence shown here is derived from an EMBL/GenBank/DDBJ whole genome shotgun (WGS) entry which is preliminary data.</text>
</comment>
<dbReference type="Proteomes" id="UP000193487">
    <property type="component" value="Unassembled WGS sequence"/>
</dbReference>
<gene>
    <name evidence="1" type="ORF">AWC14_07840</name>
</gene>
<dbReference type="AlphaFoldDB" id="A0A1X1XS81"/>
<dbReference type="OrthoDB" id="4741416at2"/>
<dbReference type="RefSeq" id="WP_045378947.1">
    <property type="nucleotide sequence ID" value="NZ_BBKA01000054.1"/>
</dbReference>
<dbReference type="STRING" id="487514.A5707_21565"/>
<dbReference type="EMBL" id="LQPE01000138">
    <property type="protein sequence ID" value="ORW01717.1"/>
    <property type="molecule type" value="Genomic_DNA"/>
</dbReference>
<name>A0A1X1XS81_9MYCO</name>
<organism evidence="1 2">
    <name type="scientific">Mycobacterium kyorinense</name>
    <dbReference type="NCBI Taxonomy" id="487514"/>
    <lineage>
        <taxon>Bacteria</taxon>
        <taxon>Bacillati</taxon>
        <taxon>Actinomycetota</taxon>
        <taxon>Actinomycetes</taxon>
        <taxon>Mycobacteriales</taxon>
        <taxon>Mycobacteriaceae</taxon>
        <taxon>Mycobacterium</taxon>
    </lineage>
</organism>
<accession>A0A1X1XS81</accession>